<dbReference type="AlphaFoldDB" id="A0A6A5XUL6"/>
<evidence type="ECO:0000256" key="1">
    <source>
        <dbReference type="SAM" id="MobiDB-lite"/>
    </source>
</evidence>
<accession>A0A6A5XUL6</accession>
<evidence type="ECO:0000313" key="2">
    <source>
        <dbReference type="EMBL" id="KAF2016643.1"/>
    </source>
</evidence>
<feature type="region of interest" description="Disordered" evidence="1">
    <location>
        <begin position="1"/>
        <end position="30"/>
    </location>
</feature>
<proteinExistence type="predicted"/>
<protein>
    <submittedName>
        <fullName evidence="2">Uncharacterized protein</fullName>
    </submittedName>
</protein>
<name>A0A6A5XUL6_9PLEO</name>
<keyword evidence="3" id="KW-1185">Reference proteome</keyword>
<evidence type="ECO:0000313" key="3">
    <source>
        <dbReference type="Proteomes" id="UP000799778"/>
    </source>
</evidence>
<feature type="compositionally biased region" description="Polar residues" evidence="1">
    <location>
        <begin position="1"/>
        <end position="11"/>
    </location>
</feature>
<dbReference type="GeneID" id="54279286"/>
<dbReference type="EMBL" id="ML978069">
    <property type="protein sequence ID" value="KAF2016643.1"/>
    <property type="molecule type" value="Genomic_DNA"/>
</dbReference>
<organism evidence="2 3">
    <name type="scientific">Aaosphaeria arxii CBS 175.79</name>
    <dbReference type="NCBI Taxonomy" id="1450172"/>
    <lineage>
        <taxon>Eukaryota</taxon>
        <taxon>Fungi</taxon>
        <taxon>Dikarya</taxon>
        <taxon>Ascomycota</taxon>
        <taxon>Pezizomycotina</taxon>
        <taxon>Dothideomycetes</taxon>
        <taxon>Pleosporomycetidae</taxon>
        <taxon>Pleosporales</taxon>
        <taxon>Pleosporales incertae sedis</taxon>
        <taxon>Aaosphaeria</taxon>
    </lineage>
</organism>
<dbReference type="RefSeq" id="XP_033384982.1">
    <property type="nucleotide sequence ID" value="XM_033521889.1"/>
</dbReference>
<sequence length="250" mass="29014">MHETRLSSTTSKHARTPLARQQKQHHRRYSTQVLPHLSTSLIPDSFLDIQLTFFTPPTTPRNFLKEQHKMKRSDFNEREDVQTWRDRLLGKRLVTSDFEISEHTRTLLSSWMPRVYFNKPLREGVDGDMQSDVQPDSRLLRLPAEIRNHVLEYVLAARPLEIDGCEGDGIGGGVGREIGTRDGCAVIFCCKQLYIEGRALALEQHTYSFEKLPKKRSFAYEMSSEDRYFWDKLNVICDKKSNVITLVHYG</sequence>
<dbReference type="Proteomes" id="UP000799778">
    <property type="component" value="Unassembled WGS sequence"/>
</dbReference>
<reference evidence="2" key="1">
    <citation type="journal article" date="2020" name="Stud. Mycol.">
        <title>101 Dothideomycetes genomes: a test case for predicting lifestyles and emergence of pathogens.</title>
        <authorList>
            <person name="Haridas S."/>
            <person name="Albert R."/>
            <person name="Binder M."/>
            <person name="Bloem J."/>
            <person name="Labutti K."/>
            <person name="Salamov A."/>
            <person name="Andreopoulos B."/>
            <person name="Baker S."/>
            <person name="Barry K."/>
            <person name="Bills G."/>
            <person name="Bluhm B."/>
            <person name="Cannon C."/>
            <person name="Castanera R."/>
            <person name="Culley D."/>
            <person name="Daum C."/>
            <person name="Ezra D."/>
            <person name="Gonzalez J."/>
            <person name="Henrissat B."/>
            <person name="Kuo A."/>
            <person name="Liang C."/>
            <person name="Lipzen A."/>
            <person name="Lutzoni F."/>
            <person name="Magnuson J."/>
            <person name="Mondo S."/>
            <person name="Nolan M."/>
            <person name="Ohm R."/>
            <person name="Pangilinan J."/>
            <person name="Park H.-J."/>
            <person name="Ramirez L."/>
            <person name="Alfaro M."/>
            <person name="Sun H."/>
            <person name="Tritt A."/>
            <person name="Yoshinaga Y."/>
            <person name="Zwiers L.-H."/>
            <person name="Turgeon B."/>
            <person name="Goodwin S."/>
            <person name="Spatafora J."/>
            <person name="Crous P."/>
            <person name="Grigoriev I."/>
        </authorList>
    </citation>
    <scope>NUCLEOTIDE SEQUENCE</scope>
    <source>
        <strain evidence="2">CBS 175.79</strain>
    </source>
</reference>
<dbReference type="OrthoDB" id="5413827at2759"/>
<gene>
    <name evidence="2" type="ORF">BU24DRAFT_207278</name>
</gene>